<sequence>MTSPAPIRWDRQIQRRLARGEESALGELYDQFAPLVHGLANRVLGDQAAAEQITRDVFAHVWEHPESFDPAQGSMRSWIGTLTHRRAVERLRREHAAAAGEQDGGVDGPLEPPSVEEEILAAATAARVQYVVGSLPQALRETLLLTYFGGRTYGEAATELGVTPATAKHRMRLGLQLLATALSTSPTEPTGATAPSDAAGSADYAEPAGSTEPTEPAR</sequence>
<dbReference type="InterPro" id="IPR007627">
    <property type="entry name" value="RNA_pol_sigma70_r2"/>
</dbReference>
<dbReference type="GO" id="GO:0016987">
    <property type="term" value="F:sigma factor activity"/>
    <property type="evidence" value="ECO:0007669"/>
    <property type="project" value="UniProtKB-KW"/>
</dbReference>
<dbReference type="InterPro" id="IPR013324">
    <property type="entry name" value="RNA_pol_sigma_r3/r4-like"/>
</dbReference>
<keyword evidence="10" id="KW-1185">Reference proteome</keyword>
<dbReference type="NCBIfam" id="TIGR02937">
    <property type="entry name" value="sigma70-ECF"/>
    <property type="match status" value="1"/>
</dbReference>
<dbReference type="InterPro" id="IPR036388">
    <property type="entry name" value="WH-like_DNA-bd_sf"/>
</dbReference>
<protein>
    <submittedName>
        <fullName evidence="9">Sigma-70 family RNA polymerase sigma factor</fullName>
    </submittedName>
</protein>
<proteinExistence type="inferred from homology"/>
<dbReference type="SUPFAM" id="SSF88946">
    <property type="entry name" value="Sigma2 domain of RNA polymerase sigma factors"/>
    <property type="match status" value="1"/>
</dbReference>
<dbReference type="GO" id="GO:0006352">
    <property type="term" value="P:DNA-templated transcription initiation"/>
    <property type="evidence" value="ECO:0007669"/>
    <property type="project" value="InterPro"/>
</dbReference>
<dbReference type="EMBL" id="JADPRT010000019">
    <property type="protein sequence ID" value="MBF9072952.1"/>
    <property type="molecule type" value="Genomic_DNA"/>
</dbReference>
<dbReference type="Pfam" id="PF08281">
    <property type="entry name" value="Sigma70_r4_2"/>
    <property type="match status" value="1"/>
</dbReference>
<evidence type="ECO:0000256" key="5">
    <source>
        <dbReference type="SAM" id="MobiDB-lite"/>
    </source>
</evidence>
<feature type="domain" description="RNA polymerase sigma-70 region 2" evidence="6">
    <location>
        <begin position="28"/>
        <end position="94"/>
    </location>
</feature>
<dbReference type="InterPro" id="IPR039425">
    <property type="entry name" value="RNA_pol_sigma-70-like"/>
</dbReference>
<evidence type="ECO:0000313" key="9">
    <source>
        <dbReference type="EMBL" id="MBF9072952.1"/>
    </source>
</evidence>
<evidence type="ECO:0000256" key="2">
    <source>
        <dbReference type="ARBA" id="ARBA00023015"/>
    </source>
</evidence>
<keyword evidence="4" id="KW-0804">Transcription</keyword>
<comment type="caution">
    <text evidence="9">The sequence shown here is derived from an EMBL/GenBank/DDBJ whole genome shotgun (WGS) entry which is preliminary data.</text>
</comment>
<keyword evidence="2" id="KW-0805">Transcription regulation</keyword>
<evidence type="ECO:0000313" key="8">
    <source>
        <dbReference type="EMBL" id="MBF9072141.1"/>
    </source>
</evidence>
<name>A0A931BB55_9ACTN</name>
<dbReference type="Gene3D" id="1.10.1740.10">
    <property type="match status" value="1"/>
</dbReference>
<dbReference type="RefSeq" id="WP_196197317.1">
    <property type="nucleotide sequence ID" value="NZ_JADPRT010000015.1"/>
</dbReference>
<feature type="domain" description="RNA polymerase sigma factor 70 region 4 type 2" evidence="7">
    <location>
        <begin position="128"/>
        <end position="177"/>
    </location>
</feature>
<dbReference type="InterPro" id="IPR013325">
    <property type="entry name" value="RNA_pol_sigma_r2"/>
</dbReference>
<organism evidence="9 10">
    <name type="scientific">Streptacidiphilus fuscans</name>
    <dbReference type="NCBI Taxonomy" id="2789292"/>
    <lineage>
        <taxon>Bacteria</taxon>
        <taxon>Bacillati</taxon>
        <taxon>Actinomycetota</taxon>
        <taxon>Actinomycetes</taxon>
        <taxon>Kitasatosporales</taxon>
        <taxon>Streptomycetaceae</taxon>
        <taxon>Streptacidiphilus</taxon>
    </lineage>
</organism>
<dbReference type="PANTHER" id="PTHR43133">
    <property type="entry name" value="RNA POLYMERASE ECF-TYPE SIGMA FACTO"/>
    <property type="match status" value="1"/>
</dbReference>
<dbReference type="Proteomes" id="UP000657385">
    <property type="component" value="Unassembled WGS sequence"/>
</dbReference>
<accession>A0A931BB55</accession>
<dbReference type="Pfam" id="PF04542">
    <property type="entry name" value="Sigma70_r2"/>
    <property type="match status" value="1"/>
</dbReference>
<evidence type="ECO:0000313" key="10">
    <source>
        <dbReference type="Proteomes" id="UP000657385"/>
    </source>
</evidence>
<dbReference type="EMBL" id="JADPRT010000015">
    <property type="protein sequence ID" value="MBF9072141.1"/>
    <property type="molecule type" value="Genomic_DNA"/>
</dbReference>
<evidence type="ECO:0000256" key="4">
    <source>
        <dbReference type="ARBA" id="ARBA00023163"/>
    </source>
</evidence>
<dbReference type="Gene3D" id="1.10.10.10">
    <property type="entry name" value="Winged helix-like DNA-binding domain superfamily/Winged helix DNA-binding domain"/>
    <property type="match status" value="1"/>
</dbReference>
<dbReference type="SUPFAM" id="SSF88659">
    <property type="entry name" value="Sigma3 and sigma4 domains of RNA polymerase sigma factors"/>
    <property type="match status" value="1"/>
</dbReference>
<evidence type="ECO:0000259" key="7">
    <source>
        <dbReference type="Pfam" id="PF08281"/>
    </source>
</evidence>
<dbReference type="PANTHER" id="PTHR43133:SF62">
    <property type="entry name" value="RNA POLYMERASE SIGMA FACTOR SIGZ"/>
    <property type="match status" value="1"/>
</dbReference>
<evidence type="ECO:0000259" key="6">
    <source>
        <dbReference type="Pfam" id="PF04542"/>
    </source>
</evidence>
<reference evidence="9" key="1">
    <citation type="submission" date="2020-11" db="EMBL/GenBank/DDBJ databases">
        <title>Isolation and identification of active actinomycetes.</title>
        <authorList>
            <person name="Yu B."/>
        </authorList>
    </citation>
    <scope>NUCLEOTIDE SEQUENCE</scope>
    <source>
        <strain evidence="9">NEAU-YB345</strain>
    </source>
</reference>
<dbReference type="InterPro" id="IPR014284">
    <property type="entry name" value="RNA_pol_sigma-70_dom"/>
</dbReference>
<comment type="similarity">
    <text evidence="1">Belongs to the sigma-70 factor family. ECF subfamily.</text>
</comment>
<dbReference type="GO" id="GO:0003677">
    <property type="term" value="F:DNA binding"/>
    <property type="evidence" value="ECO:0007669"/>
    <property type="project" value="InterPro"/>
</dbReference>
<evidence type="ECO:0000256" key="3">
    <source>
        <dbReference type="ARBA" id="ARBA00023082"/>
    </source>
</evidence>
<feature type="region of interest" description="Disordered" evidence="5">
    <location>
        <begin position="184"/>
        <end position="218"/>
    </location>
</feature>
<dbReference type="InterPro" id="IPR013249">
    <property type="entry name" value="RNA_pol_sigma70_r4_t2"/>
</dbReference>
<evidence type="ECO:0000256" key="1">
    <source>
        <dbReference type="ARBA" id="ARBA00010641"/>
    </source>
</evidence>
<gene>
    <name evidence="8" type="ORF">I2501_29360</name>
    <name evidence="9" type="ORF">I2501_33550</name>
</gene>
<keyword evidence="3" id="KW-0731">Sigma factor</keyword>
<dbReference type="AlphaFoldDB" id="A0A931BB55"/>